<sequence length="69" mass="7654">MANFVNVLLFYNDYNHTTVYFACPGLGKYFPQPTFSAFCGPYSGGYAGPARSKGGMIFLISPIYHINMN</sequence>
<dbReference type="EMBL" id="PRCW01000044">
    <property type="protein sequence ID" value="PYD48172.1"/>
    <property type="molecule type" value="Genomic_DNA"/>
</dbReference>
<protein>
    <submittedName>
        <fullName evidence="1">Uncharacterized protein</fullName>
    </submittedName>
</protein>
<name>A0ABX5P334_9PROT</name>
<proteinExistence type="predicted"/>
<keyword evidence="2" id="KW-1185">Reference proteome</keyword>
<comment type="caution">
    <text evidence="1">The sequence shown here is derived from an EMBL/GenBank/DDBJ whole genome shotgun (WGS) entry which is preliminary data.</text>
</comment>
<evidence type="ECO:0000313" key="1">
    <source>
        <dbReference type="EMBL" id="PYD48172.1"/>
    </source>
</evidence>
<reference evidence="1 2" key="1">
    <citation type="submission" date="2018-02" db="EMBL/GenBank/DDBJ databases">
        <authorList>
            <person name="Skraban J."/>
            <person name="Trcek J."/>
        </authorList>
    </citation>
    <scope>NUCLEOTIDE SEQUENCE [LARGE SCALE GENOMIC DNA]</scope>
    <source>
        <strain evidence="1 2">AV446</strain>
    </source>
</reference>
<accession>A0ABX5P334</accession>
<evidence type="ECO:0000313" key="2">
    <source>
        <dbReference type="Proteomes" id="UP000248116"/>
    </source>
</evidence>
<gene>
    <name evidence="1" type="ORF">C3920_05870</name>
</gene>
<dbReference type="Proteomes" id="UP000248116">
    <property type="component" value="Unassembled WGS sequence"/>
</dbReference>
<organism evidence="1 2">
    <name type="scientific">Novacetimonas pomaceti</name>
    <dbReference type="NCBI Taxonomy" id="2021998"/>
    <lineage>
        <taxon>Bacteria</taxon>
        <taxon>Pseudomonadati</taxon>
        <taxon>Pseudomonadota</taxon>
        <taxon>Alphaproteobacteria</taxon>
        <taxon>Acetobacterales</taxon>
        <taxon>Acetobacteraceae</taxon>
        <taxon>Novacetimonas</taxon>
    </lineage>
</organism>